<feature type="domain" description="Glycosyl transferase family 1" evidence="3">
    <location>
        <begin position="219"/>
        <end position="349"/>
    </location>
</feature>
<accession>A0A318HGM5</accession>
<dbReference type="Proteomes" id="UP000247781">
    <property type="component" value="Unassembled WGS sequence"/>
</dbReference>
<keyword evidence="6" id="KW-1185">Reference proteome</keyword>
<dbReference type="InterPro" id="IPR028098">
    <property type="entry name" value="Glyco_trans_4-like_N"/>
</dbReference>
<dbReference type="GO" id="GO:1903509">
    <property type="term" value="P:liposaccharide metabolic process"/>
    <property type="evidence" value="ECO:0007669"/>
    <property type="project" value="UniProtKB-ARBA"/>
</dbReference>
<dbReference type="SUPFAM" id="SSF53756">
    <property type="entry name" value="UDP-Glycosyltransferase/glycogen phosphorylase"/>
    <property type="match status" value="1"/>
</dbReference>
<reference evidence="6" key="1">
    <citation type="submission" date="2018-05" db="EMBL/GenBank/DDBJ databases">
        <authorList>
            <person name="Deangelis K."/>
            <person name="Huntemann M."/>
            <person name="Clum A."/>
            <person name="Pillay M."/>
            <person name="Palaniappan K."/>
            <person name="Varghese N."/>
            <person name="Mikhailova N."/>
            <person name="Stamatis D."/>
            <person name="Reddy T."/>
            <person name="Daum C."/>
            <person name="Shapiro N."/>
            <person name="Ivanova N."/>
            <person name="Kyrpides N."/>
            <person name="Woyke T."/>
        </authorList>
    </citation>
    <scope>NUCLEOTIDE SEQUENCE [LARGE SCALE GENOMIC DNA]</scope>
    <source>
        <strain evidence="6">GAS496</strain>
    </source>
</reference>
<keyword evidence="1" id="KW-0328">Glycosyltransferase</keyword>
<dbReference type="GO" id="GO:0016757">
    <property type="term" value="F:glycosyltransferase activity"/>
    <property type="evidence" value="ECO:0007669"/>
    <property type="project" value="UniProtKB-KW"/>
</dbReference>
<dbReference type="OrthoDB" id="9801573at2"/>
<evidence type="ECO:0000259" key="4">
    <source>
        <dbReference type="Pfam" id="PF13439"/>
    </source>
</evidence>
<proteinExistence type="predicted"/>
<dbReference type="InterPro" id="IPR001296">
    <property type="entry name" value="Glyco_trans_1"/>
</dbReference>
<protein>
    <submittedName>
        <fullName evidence="5">Glycosyltransferase involved in cell wall biosynthesis</fullName>
    </submittedName>
</protein>
<evidence type="ECO:0000256" key="2">
    <source>
        <dbReference type="ARBA" id="ARBA00022679"/>
    </source>
</evidence>
<dbReference type="Pfam" id="PF13439">
    <property type="entry name" value="Glyco_transf_4"/>
    <property type="match status" value="1"/>
</dbReference>
<sequence>MGSALQPKRRYDGVDGPRVAIAHDYLTQHGGAERAVLSMAKAFPNAPIHTMLYNPSTTYPEFAERDIRVAPINKLAPLRKHHRVGLPIFPLVAQSMFVDADIVLTSTSGWAHGFRTHGRKLVYCYSPAKWLYLPDKYLGERPSMSKRLGLRLAAPYLKPWDRRAARSCEKYLANSSLTRDRIAEVYGIQADVVFTPVAMSRSNNLQPVPEMEGWTSVDGAFYLCVSRLLSYKNVDAVVRAFAGSDRRLVIVGKGPEANRLRDLKTPNVLMLSDLTDAQMAWLYKHCRALVAASYEDLGLTPIEAGVWGRPTVALRFGGFLDTIDEGITGIYFDEPEPHAIADALDRFESTMFDPAKIRSHVEQFNEEHFAEKLYAAVDALTADVC</sequence>
<dbReference type="PANTHER" id="PTHR45947">
    <property type="entry name" value="SULFOQUINOVOSYL TRANSFERASE SQD2"/>
    <property type="match status" value="1"/>
</dbReference>
<dbReference type="AlphaFoldDB" id="A0A318HGM5"/>
<dbReference type="Gene3D" id="3.40.50.2000">
    <property type="entry name" value="Glycogen Phosphorylase B"/>
    <property type="match status" value="2"/>
</dbReference>
<dbReference type="InterPro" id="IPR050194">
    <property type="entry name" value="Glycosyltransferase_grp1"/>
</dbReference>
<reference evidence="5 6" key="2">
    <citation type="submission" date="2018-06" db="EMBL/GenBank/DDBJ databases">
        <title>Sequencing of bacterial isolates from soil warming experiment in Harvard Forest, Massachusetts, USA.</title>
        <authorList>
            <person name="Deangelis K.PhD."/>
        </authorList>
    </citation>
    <scope>NUCLEOTIDE SEQUENCE [LARGE SCALE GENOMIC DNA]</scope>
    <source>
        <strain evidence="5 6">GAS496</strain>
    </source>
</reference>
<evidence type="ECO:0000259" key="3">
    <source>
        <dbReference type="Pfam" id="PF00534"/>
    </source>
</evidence>
<evidence type="ECO:0000313" key="5">
    <source>
        <dbReference type="EMBL" id="PXX05737.1"/>
    </source>
</evidence>
<dbReference type="GO" id="GO:1901137">
    <property type="term" value="P:carbohydrate derivative biosynthetic process"/>
    <property type="evidence" value="ECO:0007669"/>
    <property type="project" value="UniProtKB-ARBA"/>
</dbReference>
<dbReference type="GO" id="GO:0008610">
    <property type="term" value="P:lipid biosynthetic process"/>
    <property type="evidence" value="ECO:0007669"/>
    <property type="project" value="UniProtKB-ARBA"/>
</dbReference>
<dbReference type="PANTHER" id="PTHR45947:SF3">
    <property type="entry name" value="SULFOQUINOVOSYL TRANSFERASE SQD2"/>
    <property type="match status" value="1"/>
</dbReference>
<comment type="caution">
    <text evidence="5">The sequence shown here is derived from an EMBL/GenBank/DDBJ whole genome shotgun (WGS) entry which is preliminary data.</text>
</comment>
<gene>
    <name evidence="5" type="ORF">C8E89_11647</name>
</gene>
<keyword evidence="2 5" id="KW-0808">Transferase</keyword>
<name>A0A318HGM5_9MYCO</name>
<dbReference type="EMBL" id="QJJU01000016">
    <property type="protein sequence ID" value="PXX05737.1"/>
    <property type="molecule type" value="Genomic_DNA"/>
</dbReference>
<feature type="domain" description="Glycosyltransferase subfamily 4-like N-terminal" evidence="4">
    <location>
        <begin position="30"/>
        <end position="192"/>
    </location>
</feature>
<dbReference type="RefSeq" id="WP_110318197.1">
    <property type="nucleotide sequence ID" value="NZ_QJJU01000016.1"/>
</dbReference>
<evidence type="ECO:0000256" key="1">
    <source>
        <dbReference type="ARBA" id="ARBA00022676"/>
    </source>
</evidence>
<evidence type="ECO:0000313" key="6">
    <source>
        <dbReference type="Proteomes" id="UP000247781"/>
    </source>
</evidence>
<dbReference type="Pfam" id="PF00534">
    <property type="entry name" value="Glycos_transf_1"/>
    <property type="match status" value="1"/>
</dbReference>
<organism evidence="5 6">
    <name type="scientific">Mycolicibacterium moriokaense</name>
    <dbReference type="NCBI Taxonomy" id="39691"/>
    <lineage>
        <taxon>Bacteria</taxon>
        <taxon>Bacillati</taxon>
        <taxon>Actinomycetota</taxon>
        <taxon>Actinomycetes</taxon>
        <taxon>Mycobacteriales</taxon>
        <taxon>Mycobacteriaceae</taxon>
        <taxon>Mycolicibacterium</taxon>
    </lineage>
</organism>